<evidence type="ECO:0000256" key="1">
    <source>
        <dbReference type="SAM" id="Coils"/>
    </source>
</evidence>
<gene>
    <name evidence="3" type="ORF">EHS13_09035</name>
</gene>
<sequence length="241" mass="27560">MLKISKLFKVAIGIFSIILIGAALLFECNKLMEINKNASSIIAIEQEINQLQENETIKTDELSASKVMIDSLKKSVSEMQNQINATNRSNSEDFENKRVDNEKVEHLLIKLPQVSKKMAIIKNVVEKDGSTYSILDYVEMLGGEAAARSYMEDTQATQAEADAFVDSFTNGYYIRNKKVEQDMVQIENDALIYGVYGDAGPKLKYMNDSDFILYNQNNKDSLFWFYFIDNKIVYMTEQYRP</sequence>
<dbReference type="OrthoDB" id="1934744at2"/>
<feature type="coiled-coil region" evidence="1">
    <location>
        <begin position="34"/>
        <end position="89"/>
    </location>
</feature>
<dbReference type="RefSeq" id="WP_162463019.1">
    <property type="nucleotide sequence ID" value="NZ_CP034235.1"/>
</dbReference>
<evidence type="ECO:0000313" key="4">
    <source>
        <dbReference type="Proteomes" id="UP000426246"/>
    </source>
</evidence>
<keyword evidence="4" id="KW-1185">Reference proteome</keyword>
<dbReference type="Proteomes" id="UP000426246">
    <property type="component" value="Chromosome"/>
</dbReference>
<dbReference type="AlphaFoldDB" id="A0A6B8RFY4"/>
<keyword evidence="2" id="KW-0812">Transmembrane</keyword>
<keyword evidence="1" id="KW-0175">Coiled coil</keyword>
<keyword evidence="2" id="KW-1133">Transmembrane helix</keyword>
<accession>A0A6B8RFY4</accession>
<evidence type="ECO:0000256" key="2">
    <source>
        <dbReference type="SAM" id="Phobius"/>
    </source>
</evidence>
<name>A0A6B8RFY4_9BACL</name>
<dbReference type="KEGG" id="ppsc:EHS13_09035"/>
<dbReference type="EMBL" id="CP034235">
    <property type="protein sequence ID" value="QGQ95019.1"/>
    <property type="molecule type" value="Genomic_DNA"/>
</dbReference>
<reference evidence="4" key="1">
    <citation type="submission" date="2018-11" db="EMBL/GenBank/DDBJ databases">
        <title>Complete genome sequence of Paenibacillus sp. ML311-T8.</title>
        <authorList>
            <person name="Nam Y.-D."/>
            <person name="Kang J."/>
            <person name="Chung W.-H."/>
            <person name="Park Y.S."/>
        </authorList>
    </citation>
    <scope>NUCLEOTIDE SEQUENCE [LARGE SCALE GENOMIC DNA]</scope>
    <source>
        <strain evidence="4">ML311-T8</strain>
    </source>
</reference>
<feature type="transmembrane region" description="Helical" evidence="2">
    <location>
        <begin position="7"/>
        <end position="26"/>
    </location>
</feature>
<proteinExistence type="predicted"/>
<evidence type="ECO:0000313" key="3">
    <source>
        <dbReference type="EMBL" id="QGQ95019.1"/>
    </source>
</evidence>
<organism evidence="3 4">
    <name type="scientific">Paenibacillus psychroresistens</name>
    <dbReference type="NCBI Taxonomy" id="1778678"/>
    <lineage>
        <taxon>Bacteria</taxon>
        <taxon>Bacillati</taxon>
        <taxon>Bacillota</taxon>
        <taxon>Bacilli</taxon>
        <taxon>Bacillales</taxon>
        <taxon>Paenibacillaceae</taxon>
        <taxon>Paenibacillus</taxon>
    </lineage>
</organism>
<protein>
    <submittedName>
        <fullName evidence="3">Uncharacterized protein</fullName>
    </submittedName>
</protein>
<keyword evidence="2" id="KW-0472">Membrane</keyword>